<feature type="chain" id="PRO_5041678967" description="DUF4773 domain-containing protein" evidence="1">
    <location>
        <begin position="24"/>
        <end position="244"/>
    </location>
</feature>
<evidence type="ECO:0000256" key="1">
    <source>
        <dbReference type="SAM" id="SignalP"/>
    </source>
</evidence>
<organism evidence="3 4">
    <name type="scientific">Pinctada imbricata</name>
    <name type="common">Atlantic pearl-oyster</name>
    <name type="synonym">Pinctada martensii</name>
    <dbReference type="NCBI Taxonomy" id="66713"/>
    <lineage>
        <taxon>Eukaryota</taxon>
        <taxon>Metazoa</taxon>
        <taxon>Spiralia</taxon>
        <taxon>Lophotrochozoa</taxon>
        <taxon>Mollusca</taxon>
        <taxon>Bivalvia</taxon>
        <taxon>Autobranchia</taxon>
        <taxon>Pteriomorphia</taxon>
        <taxon>Pterioida</taxon>
        <taxon>Pterioidea</taxon>
        <taxon>Pteriidae</taxon>
        <taxon>Pinctada</taxon>
    </lineage>
</organism>
<evidence type="ECO:0000313" key="4">
    <source>
        <dbReference type="Proteomes" id="UP001186944"/>
    </source>
</evidence>
<reference evidence="3" key="1">
    <citation type="submission" date="2019-08" db="EMBL/GenBank/DDBJ databases">
        <title>The improved chromosome-level genome for the pearl oyster Pinctada fucata martensii using PacBio sequencing and Hi-C.</title>
        <authorList>
            <person name="Zheng Z."/>
        </authorList>
    </citation>
    <scope>NUCLEOTIDE SEQUENCE</scope>
    <source>
        <strain evidence="3">ZZ-2019</strain>
        <tissue evidence="3">Adductor muscle</tissue>
    </source>
</reference>
<feature type="domain" description="DUF4773" evidence="2">
    <location>
        <begin position="55"/>
        <end position="168"/>
    </location>
</feature>
<dbReference type="PANTHER" id="PTHR36299">
    <property type="entry name" value="AGAP008005-PA"/>
    <property type="match status" value="1"/>
</dbReference>
<dbReference type="EMBL" id="VSWD01000011">
    <property type="protein sequence ID" value="KAK3087741.1"/>
    <property type="molecule type" value="Genomic_DNA"/>
</dbReference>
<name>A0AA88XUX2_PINIB</name>
<dbReference type="AlphaFoldDB" id="A0AA88XUX2"/>
<accession>A0AA88XUX2</accession>
<sequence>MSSYNILLCLINVLNILVLFTDGKTVSIREFNLKSNKVRSDDSSNPLSVNDNGACSCAKYMCGCCQKIDIETIHLNDTVCANFTYLNKDYGIRVTLSIDGEIYLKAEVSARNPPPICEGIPALLKYGSVCLRFYDMHVSGSQLFGCVRLEFRAALVVVGNITLGCFKIPPGNMSTMNIPLGQDRGVNHKLENPVRTDLAKVHRPQGQRNSGMTKEEKIEFIRRLGLLGKSYTGNGLQEIVVGYS</sequence>
<proteinExistence type="predicted"/>
<comment type="caution">
    <text evidence="3">The sequence shown here is derived from an EMBL/GenBank/DDBJ whole genome shotgun (WGS) entry which is preliminary data.</text>
</comment>
<protein>
    <recommendedName>
        <fullName evidence="2">DUF4773 domain-containing protein</fullName>
    </recommendedName>
</protein>
<dbReference type="Pfam" id="PF15998">
    <property type="entry name" value="DUF4773"/>
    <property type="match status" value="1"/>
</dbReference>
<evidence type="ECO:0000313" key="3">
    <source>
        <dbReference type="EMBL" id="KAK3087741.1"/>
    </source>
</evidence>
<keyword evidence="4" id="KW-1185">Reference proteome</keyword>
<feature type="signal peptide" evidence="1">
    <location>
        <begin position="1"/>
        <end position="23"/>
    </location>
</feature>
<gene>
    <name evidence="3" type="ORF">FSP39_010018</name>
</gene>
<dbReference type="PANTHER" id="PTHR36299:SF2">
    <property type="entry name" value="DUF4773 DOMAIN-CONTAINING PROTEIN"/>
    <property type="match status" value="1"/>
</dbReference>
<dbReference type="InterPro" id="IPR031941">
    <property type="entry name" value="DUF4773"/>
</dbReference>
<dbReference type="Proteomes" id="UP001186944">
    <property type="component" value="Unassembled WGS sequence"/>
</dbReference>
<keyword evidence="1" id="KW-0732">Signal</keyword>
<evidence type="ECO:0000259" key="2">
    <source>
        <dbReference type="Pfam" id="PF15998"/>
    </source>
</evidence>